<evidence type="ECO:0000259" key="6">
    <source>
        <dbReference type="PROSITE" id="PS50089"/>
    </source>
</evidence>
<dbReference type="InterPro" id="IPR001841">
    <property type="entry name" value="Znf_RING"/>
</dbReference>
<feature type="domain" description="RING-type" evidence="6">
    <location>
        <begin position="914"/>
        <end position="956"/>
    </location>
</feature>
<keyword evidence="8" id="KW-1185">Reference proteome</keyword>
<dbReference type="GO" id="GO:0006511">
    <property type="term" value="P:ubiquitin-dependent protein catabolic process"/>
    <property type="evidence" value="ECO:0007669"/>
    <property type="project" value="TreeGrafter"/>
</dbReference>
<dbReference type="SUPFAM" id="SSF57850">
    <property type="entry name" value="RING/U-box"/>
    <property type="match status" value="1"/>
</dbReference>
<evidence type="ECO:0000313" key="7">
    <source>
        <dbReference type="EMBL" id="KAG0262772.1"/>
    </source>
</evidence>
<dbReference type="OrthoDB" id="8062037at2759"/>
<feature type="compositionally biased region" description="Low complexity" evidence="5">
    <location>
        <begin position="1"/>
        <end position="22"/>
    </location>
</feature>
<feature type="compositionally biased region" description="Basic residues" evidence="5">
    <location>
        <begin position="117"/>
        <end position="135"/>
    </location>
</feature>
<feature type="region of interest" description="Disordered" evidence="5">
    <location>
        <begin position="394"/>
        <end position="478"/>
    </location>
</feature>
<keyword evidence="2 4" id="KW-0863">Zinc-finger</keyword>
<feature type="compositionally biased region" description="Low complexity" evidence="5">
    <location>
        <begin position="195"/>
        <end position="225"/>
    </location>
</feature>
<feature type="compositionally biased region" description="Polar residues" evidence="5">
    <location>
        <begin position="330"/>
        <end position="342"/>
    </location>
</feature>
<evidence type="ECO:0000256" key="4">
    <source>
        <dbReference type="PROSITE-ProRule" id="PRU00175"/>
    </source>
</evidence>
<evidence type="ECO:0000256" key="3">
    <source>
        <dbReference type="ARBA" id="ARBA00022833"/>
    </source>
</evidence>
<feature type="compositionally biased region" description="Low complexity" evidence="5">
    <location>
        <begin position="29"/>
        <end position="42"/>
    </location>
</feature>
<protein>
    <recommendedName>
        <fullName evidence="6">RING-type domain-containing protein</fullName>
    </recommendedName>
</protein>
<comment type="caution">
    <text evidence="7">The sequence shown here is derived from an EMBL/GenBank/DDBJ whole genome shotgun (WGS) entry which is preliminary data.</text>
</comment>
<feature type="region of interest" description="Disordered" evidence="5">
    <location>
        <begin position="330"/>
        <end position="374"/>
    </location>
</feature>
<feature type="compositionally biased region" description="Polar residues" evidence="5">
    <location>
        <begin position="494"/>
        <end position="513"/>
    </location>
</feature>
<gene>
    <name evidence="7" type="ORF">DFQ27_002138</name>
</gene>
<dbReference type="CDD" id="cd16461">
    <property type="entry name" value="RING-H2_EL5-like"/>
    <property type="match status" value="1"/>
</dbReference>
<feature type="compositionally biased region" description="Polar residues" evidence="5">
    <location>
        <begin position="239"/>
        <end position="256"/>
    </location>
</feature>
<accession>A0A9P6U7B9</accession>
<feature type="compositionally biased region" description="Low complexity" evidence="5">
    <location>
        <begin position="526"/>
        <end position="565"/>
    </location>
</feature>
<organism evidence="7 8">
    <name type="scientific">Actinomortierella ambigua</name>
    <dbReference type="NCBI Taxonomy" id="1343610"/>
    <lineage>
        <taxon>Eukaryota</taxon>
        <taxon>Fungi</taxon>
        <taxon>Fungi incertae sedis</taxon>
        <taxon>Mucoromycota</taxon>
        <taxon>Mortierellomycotina</taxon>
        <taxon>Mortierellomycetes</taxon>
        <taxon>Mortierellales</taxon>
        <taxon>Mortierellaceae</taxon>
        <taxon>Actinomortierella</taxon>
    </lineage>
</organism>
<dbReference type="GO" id="GO:0061630">
    <property type="term" value="F:ubiquitin protein ligase activity"/>
    <property type="evidence" value="ECO:0007669"/>
    <property type="project" value="TreeGrafter"/>
</dbReference>
<evidence type="ECO:0000256" key="5">
    <source>
        <dbReference type="SAM" id="MobiDB-lite"/>
    </source>
</evidence>
<name>A0A9P6U7B9_9FUNG</name>
<feature type="region of interest" description="Disordered" evidence="5">
    <location>
        <begin position="189"/>
        <end position="225"/>
    </location>
</feature>
<reference evidence="7" key="1">
    <citation type="journal article" date="2020" name="Fungal Divers.">
        <title>Resolving the Mortierellaceae phylogeny through synthesis of multi-gene phylogenetics and phylogenomics.</title>
        <authorList>
            <person name="Vandepol N."/>
            <person name="Liber J."/>
            <person name="Desiro A."/>
            <person name="Na H."/>
            <person name="Kennedy M."/>
            <person name="Barry K."/>
            <person name="Grigoriev I.V."/>
            <person name="Miller A.N."/>
            <person name="O'Donnell K."/>
            <person name="Stajich J.E."/>
            <person name="Bonito G."/>
        </authorList>
    </citation>
    <scope>NUCLEOTIDE SEQUENCE</scope>
    <source>
        <strain evidence="7">BC1065</strain>
    </source>
</reference>
<feature type="region of interest" description="Disordered" evidence="5">
    <location>
        <begin position="597"/>
        <end position="756"/>
    </location>
</feature>
<dbReference type="SMART" id="SM00184">
    <property type="entry name" value="RING"/>
    <property type="match status" value="1"/>
</dbReference>
<dbReference type="EMBL" id="JAAAJB010000178">
    <property type="protein sequence ID" value="KAG0262772.1"/>
    <property type="molecule type" value="Genomic_DNA"/>
</dbReference>
<feature type="region of interest" description="Disordered" evidence="5">
    <location>
        <begin position="239"/>
        <end position="274"/>
    </location>
</feature>
<dbReference type="InterPro" id="IPR051834">
    <property type="entry name" value="RING_finger_E3_ligase"/>
</dbReference>
<keyword evidence="1" id="KW-0479">Metal-binding</keyword>
<feature type="compositionally biased region" description="Gly residues" evidence="5">
    <location>
        <begin position="725"/>
        <end position="735"/>
    </location>
</feature>
<dbReference type="AlphaFoldDB" id="A0A9P6U7B9"/>
<feature type="compositionally biased region" description="Low complexity" evidence="5">
    <location>
        <begin position="343"/>
        <end position="371"/>
    </location>
</feature>
<evidence type="ECO:0000313" key="8">
    <source>
        <dbReference type="Proteomes" id="UP000807716"/>
    </source>
</evidence>
<dbReference type="Proteomes" id="UP000807716">
    <property type="component" value="Unassembled WGS sequence"/>
</dbReference>
<evidence type="ECO:0000256" key="1">
    <source>
        <dbReference type="ARBA" id="ARBA00022723"/>
    </source>
</evidence>
<feature type="compositionally biased region" description="Low complexity" evidence="5">
    <location>
        <begin position="448"/>
        <end position="458"/>
    </location>
</feature>
<dbReference type="PROSITE" id="PS50089">
    <property type="entry name" value="ZF_RING_2"/>
    <property type="match status" value="1"/>
</dbReference>
<evidence type="ECO:0000256" key="2">
    <source>
        <dbReference type="ARBA" id="ARBA00022771"/>
    </source>
</evidence>
<feature type="region of interest" description="Disordered" evidence="5">
    <location>
        <begin position="111"/>
        <end position="150"/>
    </location>
</feature>
<feature type="compositionally biased region" description="Polar residues" evidence="5">
    <location>
        <begin position="419"/>
        <end position="428"/>
    </location>
</feature>
<dbReference type="Gene3D" id="3.30.40.10">
    <property type="entry name" value="Zinc/RING finger domain, C3HC4 (zinc finger)"/>
    <property type="match status" value="1"/>
</dbReference>
<feature type="region of interest" description="Disordered" evidence="5">
    <location>
        <begin position="774"/>
        <end position="830"/>
    </location>
</feature>
<dbReference type="PANTHER" id="PTHR45931:SF3">
    <property type="entry name" value="RING ZINC FINGER-CONTAINING PROTEIN"/>
    <property type="match status" value="1"/>
</dbReference>
<keyword evidence="3" id="KW-0862">Zinc</keyword>
<feature type="compositionally biased region" description="Basic and acidic residues" evidence="5">
    <location>
        <begin position="742"/>
        <end position="756"/>
    </location>
</feature>
<feature type="compositionally biased region" description="Low complexity" evidence="5">
    <location>
        <begin position="394"/>
        <end position="409"/>
    </location>
</feature>
<feature type="region of interest" description="Disordered" evidence="5">
    <location>
        <begin position="490"/>
        <end position="565"/>
    </location>
</feature>
<dbReference type="PANTHER" id="PTHR45931">
    <property type="entry name" value="SI:CH211-59O9.10"/>
    <property type="match status" value="1"/>
</dbReference>
<feature type="region of interest" description="Disordered" evidence="5">
    <location>
        <begin position="1"/>
        <end position="94"/>
    </location>
</feature>
<sequence>MVRVGDNNANTGVSNNSNGSSNLRHVTQSTAASTSSLPSPSSNTRTPRGLIRVRQRMNDEVSLRSTRSSSSRTSSVRGIASSSTAPAHGLPSYPYMEDTQMEIDLDSIGQQRSHPSQYHHYHNQHQHQHHYHSHHAPPTTPATAAAAAGGQAAVLATGQDHMLMEPAGSSSNTTRRPTTRYRTRATQVAISPAPISTSNFGPSSISSSGATGFPEPSSASTASSISDTHSAAPVSFSRFSINLPNPRGGTSISSSLLPIRPDSDDEEQDMSLDPLIDHQPMATDDAETASSIAMSMMDHHYHPPSGAAPRRRDLNPPPELIAEIIHNQFSTHLPSSSNGRPLSTTSSASSSMVAAAPTTTPGVSSSGSSMTSEHRLTMDPYPMTRSRSAQLAAAARASSSHISGPSVSTSGGGNTSSGYQHLQYSSHMSHYGEGSTASYTSGRRPAYESTESSTSTATLRRRTPGTTATVDEPAGPRPIEFLAIVGTGARRSHSNTSTNGSVLSPHGGSSPTAMATPRRRSAEEVSSSSTLPSSSPSSSSSSSSSSSPSTTPNTPTPPTADAAMRAAARERFRQLQNQVPLLSRIIAHVTGSRAAATANLRPGSGSGSGSASASGSGSGGSHHGSSIETDAGLTTSATAGSSTTLAGPLSSPSLLPSSSGSTSASTSSSSLLLPHDSTFSSGTTPGDMHGLSSSSATEGGEAPRRPRRHHHSLRVIQFGSTALGHGHGPASGSGPLGEETNDEHAGDGGEGGRRADYGETVVLVLNALGPLLRMRSSGGEEGEGGAAGTTTPEDGHYDTNGFGGGSTNNNAGNDGSSEDHHHHHHRPRGQPQWLVVTLSSAYLGSVLAGSSLNLDGEGGMNYDELWEFATMMGPARPITTTQEAINQAGFHVGRFEGAIPGMRDYDMLGDAAKCLVCMCEYEEGEDLRALDCKHGFHQECIDKWLTTGANKCPICRAAAVVPVETPAVAAAQE</sequence>
<feature type="compositionally biased region" description="Low complexity" evidence="5">
    <location>
        <begin position="63"/>
        <end position="84"/>
    </location>
</feature>
<proteinExistence type="predicted"/>
<dbReference type="GO" id="GO:0005634">
    <property type="term" value="C:nucleus"/>
    <property type="evidence" value="ECO:0007669"/>
    <property type="project" value="TreeGrafter"/>
</dbReference>
<feature type="compositionally biased region" description="Low complexity" evidence="5">
    <location>
        <begin position="141"/>
        <end position="150"/>
    </location>
</feature>
<dbReference type="Pfam" id="PF13639">
    <property type="entry name" value="zf-RING_2"/>
    <property type="match status" value="1"/>
</dbReference>
<dbReference type="GO" id="GO:0008270">
    <property type="term" value="F:zinc ion binding"/>
    <property type="evidence" value="ECO:0007669"/>
    <property type="project" value="UniProtKB-KW"/>
</dbReference>
<dbReference type="InterPro" id="IPR013083">
    <property type="entry name" value="Znf_RING/FYVE/PHD"/>
</dbReference>
<feature type="compositionally biased region" description="Low complexity" evidence="5">
    <location>
        <begin position="623"/>
        <end position="674"/>
    </location>
</feature>